<name>A0AAE0FTE7_9CHLO</name>
<dbReference type="Gene3D" id="1.10.418.10">
    <property type="entry name" value="Calponin-like domain"/>
    <property type="match status" value="1"/>
</dbReference>
<feature type="region of interest" description="Disordered" evidence="1">
    <location>
        <begin position="112"/>
        <end position="151"/>
    </location>
</feature>
<reference evidence="3 4" key="1">
    <citation type="journal article" date="2015" name="Genome Biol. Evol.">
        <title>Comparative Genomics of a Bacterivorous Green Alga Reveals Evolutionary Causalities and Consequences of Phago-Mixotrophic Mode of Nutrition.</title>
        <authorList>
            <person name="Burns J.A."/>
            <person name="Paasch A."/>
            <person name="Narechania A."/>
            <person name="Kim E."/>
        </authorList>
    </citation>
    <scope>NUCLEOTIDE SEQUENCE [LARGE SCALE GENOMIC DNA]</scope>
    <source>
        <strain evidence="3 4">PLY_AMNH</strain>
    </source>
</reference>
<dbReference type="GO" id="GO:0005930">
    <property type="term" value="C:axoneme"/>
    <property type="evidence" value="ECO:0007669"/>
    <property type="project" value="TreeGrafter"/>
</dbReference>
<dbReference type="PROSITE" id="PS50021">
    <property type="entry name" value="CH"/>
    <property type="match status" value="1"/>
</dbReference>
<dbReference type="Proteomes" id="UP001190700">
    <property type="component" value="Unassembled WGS sequence"/>
</dbReference>
<dbReference type="GO" id="GO:0051493">
    <property type="term" value="P:regulation of cytoskeleton organization"/>
    <property type="evidence" value="ECO:0007669"/>
    <property type="project" value="TreeGrafter"/>
</dbReference>
<dbReference type="InterPro" id="IPR052111">
    <property type="entry name" value="Spermatogenesis_Ciliary_MAP"/>
</dbReference>
<feature type="region of interest" description="Disordered" evidence="1">
    <location>
        <begin position="267"/>
        <end position="291"/>
    </location>
</feature>
<dbReference type="Pfam" id="PF06294">
    <property type="entry name" value="CH_2"/>
    <property type="match status" value="1"/>
</dbReference>
<dbReference type="SUPFAM" id="SSF47576">
    <property type="entry name" value="Calponin-homology domain, CH-domain"/>
    <property type="match status" value="1"/>
</dbReference>
<dbReference type="GO" id="GO:0008017">
    <property type="term" value="F:microtubule binding"/>
    <property type="evidence" value="ECO:0007669"/>
    <property type="project" value="TreeGrafter"/>
</dbReference>
<dbReference type="PANTHER" id="PTHR12509:SF8">
    <property type="entry name" value="SPERMATOGENESIS-ASSOCIATED PROTEIN 4"/>
    <property type="match status" value="1"/>
</dbReference>
<dbReference type="PANTHER" id="PTHR12509">
    <property type="entry name" value="SPERMATOGENESIS-ASSOCIATED 4-RELATED"/>
    <property type="match status" value="1"/>
</dbReference>
<dbReference type="InterPro" id="IPR010441">
    <property type="entry name" value="CH_2"/>
</dbReference>
<dbReference type="AlphaFoldDB" id="A0AAE0FTE7"/>
<feature type="compositionally biased region" description="Low complexity" evidence="1">
    <location>
        <begin position="129"/>
        <end position="149"/>
    </location>
</feature>
<protein>
    <recommendedName>
        <fullName evidence="2">Calponin-homology (CH) domain-containing protein</fullName>
    </recommendedName>
</protein>
<accession>A0AAE0FTE7</accession>
<feature type="region of interest" description="Disordered" evidence="1">
    <location>
        <begin position="377"/>
        <end position="420"/>
    </location>
</feature>
<dbReference type="InterPro" id="IPR036872">
    <property type="entry name" value="CH_dom_sf"/>
</dbReference>
<keyword evidence="4" id="KW-1185">Reference proteome</keyword>
<dbReference type="EMBL" id="LGRX02013756">
    <property type="protein sequence ID" value="KAK3265679.1"/>
    <property type="molecule type" value="Genomic_DNA"/>
</dbReference>
<comment type="caution">
    <text evidence="3">The sequence shown here is derived from an EMBL/GenBank/DDBJ whole genome shotgun (WGS) entry which is preliminary data.</text>
</comment>
<evidence type="ECO:0000313" key="4">
    <source>
        <dbReference type="Proteomes" id="UP001190700"/>
    </source>
</evidence>
<evidence type="ECO:0000256" key="1">
    <source>
        <dbReference type="SAM" id="MobiDB-lite"/>
    </source>
</evidence>
<dbReference type="InterPro" id="IPR001715">
    <property type="entry name" value="CH_dom"/>
</dbReference>
<sequence length="420" mass="44277">MTSLAVRRDVLKWVLSLNLSHSIKNPKRDFSNGFLIAEIFSKYYPQDIQMHSFDTGTAAAKKKDNWALLEKFMKKRKIGAISRAEIDKFIEMDSDVASPVIEKLHALLTKHGSAGAEPKMNVGRENKDPAAPSRASPEPAKGGVHPAVPAGGGPGRGAALYLGSLVSATIQAAGELQRMAHPSHMHQPSMPYGAPHMAPPGGGAGGYHPPPAHFAPSQEQQPPAPAYAYNPVGPPTGEDALISWNLPGLEPGPGPDALDKMMGGLGGRGRPDAYANHAPRAEQQVHPRGPAPCSRLPCARCPERPSHAPPRRGLAAHPGPARPIRQHILHPIDACAPSRAPGPVPSMHQLDAWGLGEPGGKVAPAVALRNLKHLHSSEQPLPGAAGARLPQRPSHGALPTAGASPCPSHFPRPPADWLST</sequence>
<feature type="domain" description="Calponin-homology (CH)" evidence="2">
    <location>
        <begin position="4"/>
        <end position="112"/>
    </location>
</feature>
<proteinExistence type="predicted"/>
<organism evidence="3 4">
    <name type="scientific">Cymbomonas tetramitiformis</name>
    <dbReference type="NCBI Taxonomy" id="36881"/>
    <lineage>
        <taxon>Eukaryota</taxon>
        <taxon>Viridiplantae</taxon>
        <taxon>Chlorophyta</taxon>
        <taxon>Pyramimonadophyceae</taxon>
        <taxon>Pyramimonadales</taxon>
        <taxon>Pyramimonadaceae</taxon>
        <taxon>Cymbomonas</taxon>
    </lineage>
</organism>
<evidence type="ECO:0000259" key="2">
    <source>
        <dbReference type="PROSITE" id="PS50021"/>
    </source>
</evidence>
<evidence type="ECO:0000313" key="3">
    <source>
        <dbReference type="EMBL" id="KAK3265679.1"/>
    </source>
</evidence>
<gene>
    <name evidence="3" type="ORF">CYMTET_25658</name>
</gene>